<reference evidence="2" key="1">
    <citation type="journal article" date="2013" name="PLoS ONE">
        <title>Metagenomic insights into the carbohydrate-active enzymes carried by the microorganisms adhering to solid digesta in the rumen of cows.</title>
        <authorList>
            <person name="Wang L."/>
            <person name="Hatem A."/>
            <person name="Catalyurek U.V."/>
            <person name="Morrison M."/>
            <person name="Yu Z."/>
        </authorList>
    </citation>
    <scope>NUCLEOTIDE SEQUENCE</scope>
</reference>
<evidence type="ECO:0000313" key="2">
    <source>
        <dbReference type="EMBL" id="AHF24416.1"/>
    </source>
</evidence>
<feature type="domain" description="Helix-hairpin-helix DNA-binding motif class 1" evidence="1">
    <location>
        <begin position="94"/>
        <end position="113"/>
    </location>
</feature>
<dbReference type="EMBL" id="KC246793">
    <property type="protein sequence ID" value="AHF24416.1"/>
    <property type="molecule type" value="Genomic_DNA"/>
</dbReference>
<dbReference type="InterPro" id="IPR051675">
    <property type="entry name" value="Endo/Exo/Phosphatase_dom_1"/>
</dbReference>
<dbReference type="AlphaFoldDB" id="W0FI24"/>
<organism evidence="2">
    <name type="scientific">uncultured bacterium Contig1761</name>
    <dbReference type="NCBI Taxonomy" id="1393505"/>
    <lineage>
        <taxon>Bacteria</taxon>
        <taxon>environmental samples</taxon>
    </lineage>
</organism>
<accession>W0FI24</accession>
<dbReference type="GO" id="GO:0003677">
    <property type="term" value="F:DNA binding"/>
    <property type="evidence" value="ECO:0007669"/>
    <property type="project" value="InterPro"/>
</dbReference>
<dbReference type="SUPFAM" id="SSF47781">
    <property type="entry name" value="RuvA domain 2-like"/>
    <property type="match status" value="1"/>
</dbReference>
<feature type="domain" description="Helix-hairpin-helix DNA-binding motif class 1" evidence="1">
    <location>
        <begin position="64"/>
        <end position="83"/>
    </location>
</feature>
<dbReference type="PANTHER" id="PTHR21180:SF32">
    <property type="entry name" value="ENDONUCLEASE_EXONUCLEASE_PHOSPHATASE FAMILY DOMAIN-CONTAINING PROTEIN 1"/>
    <property type="match status" value="1"/>
</dbReference>
<dbReference type="InterPro" id="IPR010994">
    <property type="entry name" value="RuvA_2-like"/>
</dbReference>
<dbReference type="SMART" id="SM00278">
    <property type="entry name" value="HhH1"/>
    <property type="match status" value="2"/>
</dbReference>
<dbReference type="GO" id="GO:0015628">
    <property type="term" value="P:protein secretion by the type II secretion system"/>
    <property type="evidence" value="ECO:0007669"/>
    <property type="project" value="TreeGrafter"/>
</dbReference>
<proteinExistence type="predicted"/>
<name>W0FI24_9BACT</name>
<dbReference type="Gene3D" id="1.10.150.320">
    <property type="entry name" value="Photosystem II 12 kDa extrinsic protein"/>
    <property type="match status" value="1"/>
</dbReference>
<protein>
    <submittedName>
        <fullName evidence="2">Competence protein ComEA helix-hairpin-helix repeat protein</fullName>
    </submittedName>
</protein>
<sequence length="123" mass="13494">MSDRIAKAAGIFLLLASILLIALSLTGKSSDVKSYLTAGNRQWVLEPIRTEQNGGIRINRADTDILQTLPGIGPAYAERIIEEKRENGPYHYPEDLEAVRGIGPQTLAGFRDRIDMTLEEGGN</sequence>
<dbReference type="InterPro" id="IPR003583">
    <property type="entry name" value="Hlx-hairpin-Hlx_DNA-bd_motif"/>
</dbReference>
<dbReference type="PANTHER" id="PTHR21180">
    <property type="entry name" value="ENDONUCLEASE/EXONUCLEASE/PHOSPHATASE FAMILY DOMAIN-CONTAINING PROTEIN 1"/>
    <property type="match status" value="1"/>
</dbReference>
<dbReference type="Pfam" id="PF12836">
    <property type="entry name" value="HHH_3"/>
    <property type="match status" value="1"/>
</dbReference>
<dbReference type="GO" id="GO:0015627">
    <property type="term" value="C:type II protein secretion system complex"/>
    <property type="evidence" value="ECO:0007669"/>
    <property type="project" value="TreeGrafter"/>
</dbReference>
<evidence type="ECO:0000259" key="1">
    <source>
        <dbReference type="SMART" id="SM00278"/>
    </source>
</evidence>
<dbReference type="GO" id="GO:0006281">
    <property type="term" value="P:DNA repair"/>
    <property type="evidence" value="ECO:0007669"/>
    <property type="project" value="InterPro"/>
</dbReference>